<dbReference type="Proteomes" id="UP000077248">
    <property type="component" value="Unassembled WGS sequence"/>
</dbReference>
<organism evidence="1 2">
    <name type="scientific">Alternaria alternata</name>
    <name type="common">Alternaria rot fungus</name>
    <name type="synonym">Torula alternata</name>
    <dbReference type="NCBI Taxonomy" id="5599"/>
    <lineage>
        <taxon>Eukaryota</taxon>
        <taxon>Fungi</taxon>
        <taxon>Dikarya</taxon>
        <taxon>Ascomycota</taxon>
        <taxon>Pezizomycotina</taxon>
        <taxon>Dothideomycetes</taxon>
        <taxon>Pleosporomycetidae</taxon>
        <taxon>Pleosporales</taxon>
        <taxon>Pleosporineae</taxon>
        <taxon>Pleosporaceae</taxon>
        <taxon>Alternaria</taxon>
        <taxon>Alternaria sect. Alternaria</taxon>
        <taxon>Alternaria alternata complex</taxon>
    </lineage>
</organism>
<dbReference type="AlphaFoldDB" id="A0A177DM25"/>
<evidence type="ECO:0000313" key="1">
    <source>
        <dbReference type="EMBL" id="OAG20785.1"/>
    </source>
</evidence>
<protein>
    <submittedName>
        <fullName evidence="1">Uncharacterized protein</fullName>
    </submittedName>
</protein>
<dbReference type="Gene3D" id="2.80.10.50">
    <property type="match status" value="1"/>
</dbReference>
<evidence type="ECO:0000313" key="2">
    <source>
        <dbReference type="Proteomes" id="UP000077248"/>
    </source>
</evidence>
<proteinExistence type="predicted"/>
<dbReference type="VEuPathDB" id="FungiDB:CC77DRAFT_1061356"/>
<dbReference type="EMBL" id="KV441478">
    <property type="protein sequence ID" value="OAG20785.1"/>
    <property type="molecule type" value="Genomic_DNA"/>
</dbReference>
<name>A0A177DM25_ALTAL</name>
<sequence length="129" mass="14201">MDSIPSTFTIEIGGKPVANVEKDAEDGSQAKLGAVPAIFSLKNSRLQSGDWIMGRNQVENRSYLPKRVSWYKANAENEKLVQLVTAKKEGESYQLIFKNAKLMVDDEGMVLADLLGESQAEVKVILQDG</sequence>
<dbReference type="OMA" id="HVAKPEQ"/>
<gene>
    <name evidence="1" type="ORF">CC77DRAFT_1061356</name>
</gene>
<dbReference type="RefSeq" id="XP_018386206.1">
    <property type="nucleotide sequence ID" value="XM_018528423.1"/>
</dbReference>
<keyword evidence="2" id="KW-1185">Reference proteome</keyword>
<reference evidence="1 2" key="1">
    <citation type="submission" date="2016-05" db="EMBL/GenBank/DDBJ databases">
        <title>Comparative analysis of secretome profiles of manganese(II)-oxidizing ascomycete fungi.</title>
        <authorList>
            <consortium name="DOE Joint Genome Institute"/>
            <person name="Zeiner C.A."/>
            <person name="Purvine S.O."/>
            <person name="Zink E.M."/>
            <person name="Wu S."/>
            <person name="Pasa-Tolic L."/>
            <person name="Chaput D.L."/>
            <person name="Haridas S."/>
            <person name="Grigoriev I.V."/>
            <person name="Santelli C.M."/>
            <person name="Hansel C.M."/>
        </authorList>
    </citation>
    <scope>NUCLEOTIDE SEQUENCE [LARGE SCALE GENOMIC DNA]</scope>
    <source>
        <strain evidence="1 2">SRC1lrK2f</strain>
    </source>
</reference>
<dbReference type="KEGG" id="aalt:CC77DRAFT_1061356"/>
<dbReference type="GeneID" id="29114017"/>
<accession>A0A177DM25</accession>